<dbReference type="EMBL" id="JAAKZI010000002">
    <property type="protein sequence ID" value="NGN82210.1"/>
    <property type="molecule type" value="Genomic_DNA"/>
</dbReference>
<feature type="compositionally biased region" description="Low complexity" evidence="1">
    <location>
        <begin position="1"/>
        <end position="16"/>
    </location>
</feature>
<dbReference type="Proteomes" id="UP000479226">
    <property type="component" value="Unassembled WGS sequence"/>
</dbReference>
<sequence length="236" mass="25764">MTPFATGATDDAGTTGSALPDAGPAPDGLPLAITKLFKGVVYRESDEKLWQRLTELSAQARDYVAVLGLELVLDDTEGYAFLRSSPDADPELPRLIPRRQLTFNVSLLLALLRARLAEFDTQNSETRLIMTAEQIGDMVSVFLPESSNEARIQDQLATNIKKVTELGFLRKLRGQEGTFEVARILKAYVDAQWLEEFDARLADYRAALGGTDAQGRPTGVEPSPGKAPRTPKEATA</sequence>
<feature type="region of interest" description="Disordered" evidence="1">
    <location>
        <begin position="1"/>
        <end position="24"/>
    </location>
</feature>
<feature type="region of interest" description="Disordered" evidence="1">
    <location>
        <begin position="210"/>
        <end position="236"/>
    </location>
</feature>
<keyword evidence="3" id="KW-1185">Reference proteome</keyword>
<comment type="caution">
    <text evidence="2">The sequence shown here is derived from an EMBL/GenBank/DDBJ whole genome shotgun (WGS) entry which is preliminary data.</text>
</comment>
<evidence type="ECO:0000313" key="3">
    <source>
        <dbReference type="Proteomes" id="UP000479226"/>
    </source>
</evidence>
<organism evidence="2 3">
    <name type="scientific">Arthrobacter silviterrae</name>
    <dbReference type="NCBI Taxonomy" id="2026658"/>
    <lineage>
        <taxon>Bacteria</taxon>
        <taxon>Bacillati</taxon>
        <taxon>Actinomycetota</taxon>
        <taxon>Actinomycetes</taxon>
        <taxon>Micrococcales</taxon>
        <taxon>Micrococcaceae</taxon>
        <taxon>Arthrobacter</taxon>
    </lineage>
</organism>
<gene>
    <name evidence="2" type="ORF">G6N77_01840</name>
</gene>
<dbReference type="RefSeq" id="WP_165180308.1">
    <property type="nucleotide sequence ID" value="NZ_JAAKZI010000002.1"/>
</dbReference>
<reference evidence="2 3" key="1">
    <citation type="submission" date="2020-02" db="EMBL/GenBank/DDBJ databases">
        <title>Genome sequence of the type strain DSM 27180 of Arthrobacter silviterrae.</title>
        <authorList>
            <person name="Gao J."/>
            <person name="Sun J."/>
        </authorList>
    </citation>
    <scope>NUCLEOTIDE SEQUENCE [LARGE SCALE GENOMIC DNA]</scope>
    <source>
        <strain evidence="2 3">DSM 27180</strain>
    </source>
</reference>
<proteinExistence type="predicted"/>
<protein>
    <submittedName>
        <fullName evidence="2">DUF4194 domain-containing protein</fullName>
    </submittedName>
</protein>
<name>A0ABX0D9Q7_9MICC</name>
<evidence type="ECO:0000256" key="1">
    <source>
        <dbReference type="SAM" id="MobiDB-lite"/>
    </source>
</evidence>
<dbReference type="InterPro" id="IPR025449">
    <property type="entry name" value="JetB"/>
</dbReference>
<evidence type="ECO:0000313" key="2">
    <source>
        <dbReference type="EMBL" id="NGN82210.1"/>
    </source>
</evidence>
<dbReference type="Pfam" id="PF13835">
    <property type="entry name" value="DUF4194"/>
    <property type="match status" value="1"/>
</dbReference>
<accession>A0ABX0D9Q7</accession>